<dbReference type="InterPro" id="IPR029281">
    <property type="entry name" value="FAM194_C"/>
</dbReference>
<evidence type="ECO:0000313" key="3">
    <source>
        <dbReference type="Proteomes" id="UP000597762"/>
    </source>
</evidence>
<protein>
    <recommendedName>
        <fullName evidence="1">FAM194 C-terminal domain-containing protein</fullName>
    </recommendedName>
</protein>
<organism evidence="2 3">
    <name type="scientific">Acanthosepion pharaonis</name>
    <name type="common">Pharaoh cuttlefish</name>
    <name type="synonym">Sepia pharaonis</name>
    <dbReference type="NCBI Taxonomy" id="158019"/>
    <lineage>
        <taxon>Eukaryota</taxon>
        <taxon>Metazoa</taxon>
        <taxon>Spiralia</taxon>
        <taxon>Lophotrochozoa</taxon>
        <taxon>Mollusca</taxon>
        <taxon>Cephalopoda</taxon>
        <taxon>Coleoidea</taxon>
        <taxon>Decapodiformes</taxon>
        <taxon>Sepiida</taxon>
        <taxon>Sepiina</taxon>
        <taxon>Sepiidae</taxon>
        <taxon>Acanthosepion</taxon>
    </lineage>
</organism>
<dbReference type="AlphaFoldDB" id="A0A812C153"/>
<keyword evidence="3" id="KW-1185">Reference proteome</keyword>
<dbReference type="Pfam" id="PF14977">
    <property type="entry name" value="FAM194"/>
    <property type="match status" value="1"/>
</dbReference>
<proteinExistence type="predicted"/>
<dbReference type="Proteomes" id="UP000597762">
    <property type="component" value="Unassembled WGS sequence"/>
</dbReference>
<evidence type="ECO:0000313" key="2">
    <source>
        <dbReference type="EMBL" id="CAE1252289.1"/>
    </source>
</evidence>
<feature type="domain" description="FAM194 C-terminal" evidence="1">
    <location>
        <begin position="166"/>
        <end position="241"/>
    </location>
</feature>
<sequence>MLVILYFSSSSKQSALPAKKVNSRSQSRLTTITCADSSDNKTSPHQQVDKSINIRFSLASASSWSKGYASIHGGHTDSDREEILKKCVRLLQSSKRSINQEDTRKSEGTCDYSLLFYGSNGVHSNNSKVTAKTRLGTRPLNKKQPTTLDDVQAPKIPNLEPSDTEEEKELLQTVTHCKTTVIHYKSGRVAIVRFQVVSCLGNCNHPACYSTLVFDDVPGSKVLLAFQPDGTGCCHFKNGQIK</sequence>
<accession>A0A812C153</accession>
<comment type="caution">
    <text evidence="2">The sequence shown here is derived from an EMBL/GenBank/DDBJ whole genome shotgun (WGS) entry which is preliminary data.</text>
</comment>
<reference evidence="2" key="1">
    <citation type="submission" date="2021-01" db="EMBL/GenBank/DDBJ databases">
        <authorList>
            <person name="Li R."/>
            <person name="Bekaert M."/>
        </authorList>
    </citation>
    <scope>NUCLEOTIDE SEQUENCE</scope>
    <source>
        <strain evidence="2">Farmed</strain>
    </source>
</reference>
<name>A0A812C153_ACAPH</name>
<evidence type="ECO:0000259" key="1">
    <source>
        <dbReference type="Pfam" id="PF14977"/>
    </source>
</evidence>
<gene>
    <name evidence="2" type="ORF">SPHA_27914</name>
</gene>
<dbReference type="EMBL" id="CAHIKZ030001097">
    <property type="protein sequence ID" value="CAE1252289.1"/>
    <property type="molecule type" value="Genomic_DNA"/>
</dbReference>
<dbReference type="OrthoDB" id="6064584at2759"/>